<proteinExistence type="predicted"/>
<name>Q2SLG0_HAHCH</name>
<dbReference type="Proteomes" id="UP000000238">
    <property type="component" value="Chromosome"/>
</dbReference>
<evidence type="ECO:0000313" key="1">
    <source>
        <dbReference type="EMBL" id="ABC28514.1"/>
    </source>
</evidence>
<dbReference type="HOGENOM" id="CLU_3403826_0_0_6"/>
<dbReference type="STRING" id="349521.HCH_01660"/>
<gene>
    <name evidence="1" type="ordered locus">HCH_01660</name>
</gene>
<evidence type="ECO:0000313" key="2">
    <source>
        <dbReference type="Proteomes" id="UP000000238"/>
    </source>
</evidence>
<reference evidence="1 2" key="1">
    <citation type="journal article" date="2005" name="Nucleic Acids Res.">
        <title>Genomic blueprint of Hahella chejuensis, a marine microbe producing an algicidal agent.</title>
        <authorList>
            <person name="Jeong H."/>
            <person name="Yim J.H."/>
            <person name="Lee C."/>
            <person name="Choi S.-H."/>
            <person name="Park Y.K."/>
            <person name="Yoon S.H."/>
            <person name="Hur C.-G."/>
            <person name="Kang H.-Y."/>
            <person name="Kim D."/>
            <person name="Lee H.H."/>
            <person name="Park K.H."/>
            <person name="Park S.-H."/>
            <person name="Park H.-S."/>
            <person name="Lee H.K."/>
            <person name="Oh T.K."/>
            <person name="Kim J.F."/>
        </authorList>
    </citation>
    <scope>NUCLEOTIDE SEQUENCE [LARGE SCALE GENOMIC DNA]</scope>
    <source>
        <strain evidence="1 2">KCTC 2396</strain>
    </source>
</reference>
<keyword evidence="2" id="KW-1185">Reference proteome</keyword>
<sequence>MGGSFFANKGKMIFTYLQDIGKSAPKISTS</sequence>
<dbReference type="AlphaFoldDB" id="Q2SLG0"/>
<accession>Q2SLG0</accession>
<dbReference type="KEGG" id="hch:HCH_01660"/>
<organism evidence="1 2">
    <name type="scientific">Hahella chejuensis (strain KCTC 2396)</name>
    <dbReference type="NCBI Taxonomy" id="349521"/>
    <lineage>
        <taxon>Bacteria</taxon>
        <taxon>Pseudomonadati</taxon>
        <taxon>Pseudomonadota</taxon>
        <taxon>Gammaproteobacteria</taxon>
        <taxon>Oceanospirillales</taxon>
        <taxon>Hahellaceae</taxon>
        <taxon>Hahella</taxon>
    </lineage>
</organism>
<protein>
    <submittedName>
        <fullName evidence="1">Uncharacterized protein</fullName>
    </submittedName>
</protein>
<dbReference type="EMBL" id="CP000155">
    <property type="protein sequence ID" value="ABC28514.1"/>
    <property type="molecule type" value="Genomic_DNA"/>
</dbReference>